<dbReference type="Pfam" id="PF00011">
    <property type="entry name" value="HSP20"/>
    <property type="match status" value="1"/>
</dbReference>
<dbReference type="SUPFAM" id="SSF49764">
    <property type="entry name" value="HSP20-like chaperones"/>
    <property type="match status" value="1"/>
</dbReference>
<evidence type="ECO:0000313" key="6">
    <source>
        <dbReference type="EMBL" id="GJD60279.1"/>
    </source>
</evidence>
<protein>
    <submittedName>
        <fullName evidence="6">Small heat shock protein IbpA</fullName>
    </submittedName>
</protein>
<feature type="compositionally biased region" description="Basic and acidic residues" evidence="4">
    <location>
        <begin position="158"/>
        <end position="169"/>
    </location>
</feature>
<accession>A0AA37M331</accession>
<dbReference type="InterPro" id="IPR008978">
    <property type="entry name" value="HSP20-like_chaperone"/>
</dbReference>
<dbReference type="PANTHER" id="PTHR47062">
    <property type="match status" value="1"/>
</dbReference>
<gene>
    <name evidence="6" type="primary">ibpA_1</name>
    <name evidence="6" type="ORF">MPEAHAMD_0415</name>
</gene>
<evidence type="ECO:0000256" key="1">
    <source>
        <dbReference type="ARBA" id="ARBA00023016"/>
    </source>
</evidence>
<evidence type="ECO:0000256" key="4">
    <source>
        <dbReference type="SAM" id="MobiDB-lite"/>
    </source>
</evidence>
<feature type="compositionally biased region" description="Polar residues" evidence="4">
    <location>
        <begin position="140"/>
        <end position="155"/>
    </location>
</feature>
<organism evidence="6 7">
    <name type="scientific">Methylobacterium frigidaeris</name>
    <dbReference type="NCBI Taxonomy" id="2038277"/>
    <lineage>
        <taxon>Bacteria</taxon>
        <taxon>Pseudomonadati</taxon>
        <taxon>Pseudomonadota</taxon>
        <taxon>Alphaproteobacteria</taxon>
        <taxon>Hyphomicrobiales</taxon>
        <taxon>Methylobacteriaceae</taxon>
        <taxon>Methylobacterium</taxon>
    </lineage>
</organism>
<dbReference type="Gene3D" id="2.60.40.790">
    <property type="match status" value="1"/>
</dbReference>
<reference evidence="6" key="1">
    <citation type="journal article" date="2016" name="Front. Microbiol.">
        <title>Genome Sequence of the Piezophilic, Mesophilic Sulfate-Reducing Bacterium Desulfovibrio indicus J2T.</title>
        <authorList>
            <person name="Cao J."/>
            <person name="Maignien L."/>
            <person name="Shao Z."/>
            <person name="Alain K."/>
            <person name="Jebbar M."/>
        </authorList>
    </citation>
    <scope>NUCLEOTIDE SEQUENCE</scope>
    <source>
        <strain evidence="6">JCM 32048</strain>
    </source>
</reference>
<evidence type="ECO:0000313" key="7">
    <source>
        <dbReference type="Proteomes" id="UP001055286"/>
    </source>
</evidence>
<feature type="region of interest" description="Disordered" evidence="4">
    <location>
        <begin position="138"/>
        <end position="169"/>
    </location>
</feature>
<dbReference type="EMBL" id="BPQJ01000002">
    <property type="protein sequence ID" value="GJD60279.1"/>
    <property type="molecule type" value="Genomic_DNA"/>
</dbReference>
<keyword evidence="7" id="KW-1185">Reference proteome</keyword>
<dbReference type="Proteomes" id="UP001055286">
    <property type="component" value="Unassembled WGS sequence"/>
</dbReference>
<proteinExistence type="inferred from homology"/>
<dbReference type="PANTHER" id="PTHR47062:SF1">
    <property type="entry name" value="SMALL HEAT SHOCK PROTEIN IBPA"/>
    <property type="match status" value="1"/>
</dbReference>
<comment type="similarity">
    <text evidence="2 3">Belongs to the small heat shock protein (HSP20) family.</text>
</comment>
<evidence type="ECO:0000256" key="3">
    <source>
        <dbReference type="RuleBase" id="RU003616"/>
    </source>
</evidence>
<reference evidence="6" key="2">
    <citation type="submission" date="2021-08" db="EMBL/GenBank/DDBJ databases">
        <authorList>
            <person name="Tani A."/>
            <person name="Ola A."/>
            <person name="Ogura Y."/>
            <person name="Katsura K."/>
            <person name="Hayashi T."/>
        </authorList>
    </citation>
    <scope>NUCLEOTIDE SEQUENCE</scope>
    <source>
        <strain evidence="6">JCM 32048</strain>
    </source>
</reference>
<dbReference type="InterPro" id="IPR037913">
    <property type="entry name" value="ACD_IbpA/B"/>
</dbReference>
<dbReference type="CDD" id="cd06470">
    <property type="entry name" value="ACD_IbpA-B_like"/>
    <property type="match status" value="1"/>
</dbReference>
<dbReference type="AlphaFoldDB" id="A0AA37M331"/>
<name>A0AA37M331_9HYPH</name>
<dbReference type="InterPro" id="IPR002068">
    <property type="entry name" value="A-crystallin/Hsp20_dom"/>
</dbReference>
<sequence length="169" mass="18760">MRTYDFAPLYRSTVGFDRLFSMLDQAARVEPSTQWPPYDIEKVADDAYRITMAVAGFSQDEIELTQHDTALLVAGQKKDKDGERDYLHRGIAARAFRQTFSLADHVKVTGASLENGLLAVDLKREVPEALKPRRIAIGSRQDTLGQDNAPAQSAPLQVEDRAGDRVKAA</sequence>
<evidence type="ECO:0000259" key="5">
    <source>
        <dbReference type="PROSITE" id="PS01031"/>
    </source>
</evidence>
<keyword evidence="1 6" id="KW-0346">Stress response</keyword>
<comment type="caution">
    <text evidence="6">The sequence shown here is derived from an EMBL/GenBank/DDBJ whole genome shotgun (WGS) entry which is preliminary data.</text>
</comment>
<feature type="domain" description="SHSP" evidence="5">
    <location>
        <begin position="29"/>
        <end position="140"/>
    </location>
</feature>
<evidence type="ECO:0000256" key="2">
    <source>
        <dbReference type="PROSITE-ProRule" id="PRU00285"/>
    </source>
</evidence>
<dbReference type="RefSeq" id="WP_099904705.1">
    <property type="nucleotide sequence ID" value="NZ_BPQJ01000002.1"/>
</dbReference>
<dbReference type="PROSITE" id="PS01031">
    <property type="entry name" value="SHSP"/>
    <property type="match status" value="1"/>
</dbReference>